<feature type="region of interest" description="Disordered" evidence="1">
    <location>
        <begin position="150"/>
        <end position="172"/>
    </location>
</feature>
<dbReference type="EMBL" id="KN837131">
    <property type="protein sequence ID" value="KIJ42253.1"/>
    <property type="molecule type" value="Genomic_DNA"/>
</dbReference>
<keyword evidence="3" id="KW-1185">Reference proteome</keyword>
<name>A0A0C9UGP8_SPHS4</name>
<reference evidence="2 3" key="1">
    <citation type="submission" date="2014-06" db="EMBL/GenBank/DDBJ databases">
        <title>Evolutionary Origins and Diversification of the Mycorrhizal Mutualists.</title>
        <authorList>
            <consortium name="DOE Joint Genome Institute"/>
            <consortium name="Mycorrhizal Genomics Consortium"/>
            <person name="Kohler A."/>
            <person name="Kuo A."/>
            <person name="Nagy L.G."/>
            <person name="Floudas D."/>
            <person name="Copeland A."/>
            <person name="Barry K.W."/>
            <person name="Cichocki N."/>
            <person name="Veneault-Fourrey C."/>
            <person name="LaButti K."/>
            <person name="Lindquist E.A."/>
            <person name="Lipzen A."/>
            <person name="Lundell T."/>
            <person name="Morin E."/>
            <person name="Murat C."/>
            <person name="Riley R."/>
            <person name="Ohm R."/>
            <person name="Sun H."/>
            <person name="Tunlid A."/>
            <person name="Henrissat B."/>
            <person name="Grigoriev I.V."/>
            <person name="Hibbett D.S."/>
            <person name="Martin F."/>
        </authorList>
    </citation>
    <scope>NUCLEOTIDE SEQUENCE [LARGE SCALE GENOMIC DNA]</scope>
    <source>
        <strain evidence="2 3">SS14</strain>
    </source>
</reference>
<gene>
    <name evidence="2" type="ORF">M422DRAFT_254660</name>
</gene>
<dbReference type="HOGENOM" id="CLU_1556263_0_0_1"/>
<evidence type="ECO:0000313" key="3">
    <source>
        <dbReference type="Proteomes" id="UP000054279"/>
    </source>
</evidence>
<proteinExistence type="predicted"/>
<dbReference type="Proteomes" id="UP000054279">
    <property type="component" value="Unassembled WGS sequence"/>
</dbReference>
<evidence type="ECO:0000313" key="2">
    <source>
        <dbReference type="EMBL" id="KIJ42253.1"/>
    </source>
</evidence>
<accession>A0A0C9UGP8</accession>
<dbReference type="AlphaFoldDB" id="A0A0C9UGP8"/>
<sequence length="172" mass="18800">MVEFKDGIYTLSYGALRAGLSVTEKGTFAVGFMGDITAPPDEKFQWEVKTLDNGNVTLQNVAHKLYLSYVGIPVAGIPVIGTKDGKEWALKLLGFSHYMLLTLGGTDENPDFAFSFSWVPPEYPPKTQLVLSTNIAARTLWLMKALEDSLPPEVPKPPSDKPPVDELPSASE</sequence>
<protein>
    <submittedName>
        <fullName evidence="2">Uncharacterized protein</fullName>
    </submittedName>
</protein>
<evidence type="ECO:0000256" key="1">
    <source>
        <dbReference type="SAM" id="MobiDB-lite"/>
    </source>
</evidence>
<organism evidence="2 3">
    <name type="scientific">Sphaerobolus stellatus (strain SS14)</name>
    <dbReference type="NCBI Taxonomy" id="990650"/>
    <lineage>
        <taxon>Eukaryota</taxon>
        <taxon>Fungi</taxon>
        <taxon>Dikarya</taxon>
        <taxon>Basidiomycota</taxon>
        <taxon>Agaricomycotina</taxon>
        <taxon>Agaricomycetes</taxon>
        <taxon>Phallomycetidae</taxon>
        <taxon>Geastrales</taxon>
        <taxon>Sphaerobolaceae</taxon>
        <taxon>Sphaerobolus</taxon>
    </lineage>
</organism>